<feature type="region of interest" description="Disordered" evidence="1">
    <location>
        <begin position="1"/>
        <end position="31"/>
    </location>
</feature>
<gene>
    <name evidence="2" type="ORF">B0H16DRAFT_1449013</name>
</gene>
<feature type="compositionally biased region" description="Polar residues" evidence="1">
    <location>
        <begin position="1"/>
        <end position="30"/>
    </location>
</feature>
<evidence type="ECO:0000256" key="1">
    <source>
        <dbReference type="SAM" id="MobiDB-lite"/>
    </source>
</evidence>
<keyword evidence="3" id="KW-1185">Reference proteome</keyword>
<evidence type="ECO:0000313" key="2">
    <source>
        <dbReference type="EMBL" id="KAJ7778401.1"/>
    </source>
</evidence>
<organism evidence="2 3">
    <name type="scientific">Mycena metata</name>
    <dbReference type="NCBI Taxonomy" id="1033252"/>
    <lineage>
        <taxon>Eukaryota</taxon>
        <taxon>Fungi</taxon>
        <taxon>Dikarya</taxon>
        <taxon>Basidiomycota</taxon>
        <taxon>Agaricomycotina</taxon>
        <taxon>Agaricomycetes</taxon>
        <taxon>Agaricomycetidae</taxon>
        <taxon>Agaricales</taxon>
        <taxon>Marasmiineae</taxon>
        <taxon>Mycenaceae</taxon>
        <taxon>Mycena</taxon>
    </lineage>
</organism>
<dbReference type="Proteomes" id="UP001215598">
    <property type="component" value="Unassembled WGS sequence"/>
</dbReference>
<comment type="caution">
    <text evidence="2">The sequence shown here is derived from an EMBL/GenBank/DDBJ whole genome shotgun (WGS) entry which is preliminary data.</text>
</comment>
<evidence type="ECO:0000313" key="3">
    <source>
        <dbReference type="Proteomes" id="UP001215598"/>
    </source>
</evidence>
<proteinExistence type="predicted"/>
<reference evidence="2" key="1">
    <citation type="submission" date="2023-03" db="EMBL/GenBank/DDBJ databases">
        <title>Massive genome expansion in bonnet fungi (Mycena s.s.) driven by repeated elements and novel gene families across ecological guilds.</title>
        <authorList>
            <consortium name="Lawrence Berkeley National Laboratory"/>
            <person name="Harder C.B."/>
            <person name="Miyauchi S."/>
            <person name="Viragh M."/>
            <person name="Kuo A."/>
            <person name="Thoen E."/>
            <person name="Andreopoulos B."/>
            <person name="Lu D."/>
            <person name="Skrede I."/>
            <person name="Drula E."/>
            <person name="Henrissat B."/>
            <person name="Morin E."/>
            <person name="Kohler A."/>
            <person name="Barry K."/>
            <person name="LaButti K."/>
            <person name="Morin E."/>
            <person name="Salamov A."/>
            <person name="Lipzen A."/>
            <person name="Mereny Z."/>
            <person name="Hegedus B."/>
            <person name="Baldrian P."/>
            <person name="Stursova M."/>
            <person name="Weitz H."/>
            <person name="Taylor A."/>
            <person name="Grigoriev I.V."/>
            <person name="Nagy L.G."/>
            <person name="Martin F."/>
            <person name="Kauserud H."/>
        </authorList>
    </citation>
    <scope>NUCLEOTIDE SEQUENCE</scope>
    <source>
        <strain evidence="2">CBHHK182m</strain>
    </source>
</reference>
<sequence length="461" mass="50226">MYSDIMSQPSVESVGFNHTRSPVSEPSASRSEMMRLLVDATVRRLEAMDTLLTEMSGGAMAPTIHYLDTMHTPKTENDALKMWVAQQLGGTSLGATTMQNGLEANVARPPRSLDLIHEVLSPQARGALTVLPLNDRSLELDSDDILCILNTGPIAGNFLPLVTTETVPWESLLSSQDQSELAVIAHGQRSAPDADELFDILNGDVEVPVPANADDSWITGLLSAEARDGLAALAQYPGQIEDSDALLDILNAGNCVVECAGQTWEGEVLAPNMRNELSVLEARWDDGGCPTSDDILAALNADYNIQEFYGDATSDLEEDDSLSVGRAYVYHGDLFAATVEDEELAWQTDFFGAAHTNLAKHQQSGLESDFGLVVRQLSENAIHGPTETPFGALSQFIHQVGASSATSNSEVIEFDLEDHPPSRKQLPEPRREMFRLMPLSERFPRIFGPLAEWVLDEDFEG</sequence>
<name>A0AAD7K4S5_9AGAR</name>
<dbReference type="EMBL" id="JARKIB010000007">
    <property type="protein sequence ID" value="KAJ7778401.1"/>
    <property type="molecule type" value="Genomic_DNA"/>
</dbReference>
<protein>
    <submittedName>
        <fullName evidence="2">Uncharacterized protein</fullName>
    </submittedName>
</protein>
<dbReference type="AlphaFoldDB" id="A0AAD7K4S5"/>
<accession>A0AAD7K4S5</accession>